<evidence type="ECO:0000313" key="9">
    <source>
        <dbReference type="EMBL" id="KTC65992.1"/>
    </source>
</evidence>
<evidence type="ECO:0000256" key="8">
    <source>
        <dbReference type="SAM" id="Phobius"/>
    </source>
</evidence>
<dbReference type="RefSeq" id="WP_058461708.1">
    <property type="nucleotide sequence ID" value="NZ_CAAAHS010000007.1"/>
</dbReference>
<accession>A0A0W0R4K3</accession>
<protein>
    <submittedName>
        <fullName evidence="9">Voltage-gated chloride channel protein (ClC-type)</fullName>
    </submittedName>
</protein>
<dbReference type="Pfam" id="PF00654">
    <property type="entry name" value="Voltage_CLC"/>
    <property type="match status" value="1"/>
</dbReference>
<dbReference type="PRINTS" id="PR00762">
    <property type="entry name" value="CLCHANNEL"/>
</dbReference>
<geneLocation type="plasmid" evidence="10 12">
    <name>29</name>
</geneLocation>
<dbReference type="SUPFAM" id="SSF81340">
    <property type="entry name" value="Clc chloride channel"/>
    <property type="match status" value="1"/>
</dbReference>
<name>A0A0W0R4K3_9GAMM</name>
<reference evidence="9 11" key="1">
    <citation type="submission" date="2015-11" db="EMBL/GenBank/DDBJ databases">
        <title>Identification of large and diverse effector repertoires of 38 Legionella species.</title>
        <authorList>
            <person name="Burstein D."/>
            <person name="Amaro F."/>
            <person name="Zusman T."/>
            <person name="Lifshitz Z."/>
            <person name="Cohen O."/>
            <person name="Gilbert J.A."/>
            <person name="Pupko T."/>
            <person name="Shuman H.A."/>
            <person name="Segal G."/>
        </authorList>
    </citation>
    <scope>NUCLEOTIDE SEQUENCE [LARGE SCALE GENOMIC DNA]</scope>
    <source>
        <strain evidence="9 11">1762-AUS-E</strain>
    </source>
</reference>
<dbReference type="KEGG" id="ladl:NCTC12735_01966"/>
<dbReference type="PANTHER" id="PTHR45711:SF6">
    <property type="entry name" value="CHLORIDE CHANNEL PROTEIN"/>
    <property type="match status" value="1"/>
</dbReference>
<dbReference type="Proteomes" id="UP000054859">
    <property type="component" value="Unassembled WGS sequence"/>
</dbReference>
<dbReference type="STRING" id="45056.Lade_0650"/>
<dbReference type="OrthoDB" id="9767361at2"/>
<feature type="transmembrane region" description="Helical" evidence="8">
    <location>
        <begin position="47"/>
        <end position="70"/>
    </location>
</feature>
<reference evidence="10 12" key="2">
    <citation type="submission" date="2018-12" db="EMBL/GenBank/DDBJ databases">
        <authorList>
            <consortium name="Pathogen Informatics"/>
        </authorList>
    </citation>
    <scope>NUCLEOTIDE SEQUENCE [LARGE SCALE GENOMIC DNA]</scope>
    <source>
        <strain evidence="10 12">NCTC12735</strain>
        <plasmid evidence="12">29</plasmid>
    </source>
</reference>
<dbReference type="EMBL" id="LR134438">
    <property type="protein sequence ID" value="VEH86316.1"/>
    <property type="molecule type" value="Genomic_DNA"/>
</dbReference>
<dbReference type="PANTHER" id="PTHR45711">
    <property type="entry name" value="CHLORIDE CHANNEL PROTEIN"/>
    <property type="match status" value="1"/>
</dbReference>
<feature type="transmembrane region" description="Helical" evidence="8">
    <location>
        <begin position="386"/>
        <end position="406"/>
    </location>
</feature>
<evidence type="ECO:0000313" key="10">
    <source>
        <dbReference type="EMBL" id="VEH86316.1"/>
    </source>
</evidence>
<dbReference type="InterPro" id="IPR014743">
    <property type="entry name" value="Cl-channel_core"/>
</dbReference>
<organism evidence="9 11">
    <name type="scientific">Legionella adelaidensis</name>
    <dbReference type="NCBI Taxonomy" id="45056"/>
    <lineage>
        <taxon>Bacteria</taxon>
        <taxon>Pseudomonadati</taxon>
        <taxon>Pseudomonadota</taxon>
        <taxon>Gammaproteobacteria</taxon>
        <taxon>Legionellales</taxon>
        <taxon>Legionellaceae</taxon>
        <taxon>Legionella</taxon>
    </lineage>
</organism>
<evidence type="ECO:0000256" key="3">
    <source>
        <dbReference type="ARBA" id="ARBA00022692"/>
    </source>
</evidence>
<gene>
    <name evidence="9" type="primary">clcA</name>
    <name evidence="10" type="synonym">clcA_2</name>
    <name evidence="9" type="ORF">Lade_0650</name>
    <name evidence="10" type="ORF">NCTC12735_01966</name>
</gene>
<feature type="transmembrane region" description="Helical" evidence="8">
    <location>
        <begin position="7"/>
        <end position="27"/>
    </location>
</feature>
<dbReference type="AlphaFoldDB" id="A0A0W0R4K3"/>
<keyword evidence="10" id="KW-0614">Plasmid</keyword>
<keyword evidence="11" id="KW-1185">Reference proteome</keyword>
<evidence type="ECO:0000256" key="6">
    <source>
        <dbReference type="ARBA" id="ARBA00023136"/>
    </source>
</evidence>
<feature type="transmembrane region" description="Helical" evidence="8">
    <location>
        <begin position="149"/>
        <end position="171"/>
    </location>
</feature>
<feature type="transmembrane region" description="Helical" evidence="8">
    <location>
        <begin position="223"/>
        <end position="242"/>
    </location>
</feature>
<feature type="transmembrane region" description="Helical" evidence="8">
    <location>
        <begin position="292"/>
        <end position="312"/>
    </location>
</feature>
<sequence length="430" mass="46620">MRKKILILYGLSILLGLLVGIIGSLLQLSINGLTSTLRAWFDFWQGYGVPIVVSSALSSMILVYIAWLLVKWGASEASGSGVQEIEGTLLHQRPIFWRRLLPVKFIGGMLAISAKMVLGREGPTIQIGGNLGEMLGEWFRMNRKRRDTLIAAGAAAGLAAAFNAPLAGVLFVLEEMRNEFNFSFTNFKSVAIATVFSTIASDLIIGAKPAISMEIFNFPPLQQLIYFFIFGIIVGFAGLLFNSSLMKSLSIMDKLSPRFHDVFVLMVGLLVGSLAVYYPETVGGGYEIIERALTITPATTFLAIVLVVRFIATLLSYNTAVPGGFFAPMLAMGTLMGTVCSVFFSWLDPTINPGMFAVAGMGALFSAAVRAPITGIILVVEMTQNYFLILPLMITCLTSTTVVQLAKNAPIYTQLLHRTLRREGINSVGG</sequence>
<keyword evidence="4 8" id="KW-1133">Transmembrane helix</keyword>
<keyword evidence="6 8" id="KW-0472">Membrane</keyword>
<feature type="transmembrane region" description="Helical" evidence="8">
    <location>
        <begin position="356"/>
        <end position="380"/>
    </location>
</feature>
<keyword evidence="3 8" id="KW-0812">Transmembrane</keyword>
<keyword evidence="2" id="KW-0813">Transport</keyword>
<dbReference type="Gene3D" id="1.10.3080.10">
    <property type="entry name" value="Clc chloride channel"/>
    <property type="match status" value="1"/>
</dbReference>
<evidence type="ECO:0000256" key="5">
    <source>
        <dbReference type="ARBA" id="ARBA00023065"/>
    </source>
</evidence>
<evidence type="ECO:0000256" key="1">
    <source>
        <dbReference type="ARBA" id="ARBA00004141"/>
    </source>
</evidence>
<dbReference type="GO" id="GO:0005886">
    <property type="term" value="C:plasma membrane"/>
    <property type="evidence" value="ECO:0007669"/>
    <property type="project" value="TreeGrafter"/>
</dbReference>
<keyword evidence="5" id="KW-0406">Ion transport</keyword>
<feature type="transmembrane region" description="Helical" evidence="8">
    <location>
        <begin position="262"/>
        <end position="280"/>
    </location>
</feature>
<dbReference type="CDD" id="cd01031">
    <property type="entry name" value="EriC"/>
    <property type="match status" value="1"/>
</dbReference>
<comment type="subcellular location">
    <subcellularLocation>
        <location evidence="1">Membrane</location>
        <topology evidence="1">Multi-pass membrane protein</topology>
    </subcellularLocation>
</comment>
<dbReference type="InterPro" id="IPR001807">
    <property type="entry name" value="ClC"/>
</dbReference>
<evidence type="ECO:0000313" key="11">
    <source>
        <dbReference type="Proteomes" id="UP000054859"/>
    </source>
</evidence>
<dbReference type="PATRIC" id="fig|45056.6.peg.672"/>
<evidence type="ECO:0000313" key="12">
    <source>
        <dbReference type="Proteomes" id="UP000281170"/>
    </source>
</evidence>
<evidence type="ECO:0000256" key="4">
    <source>
        <dbReference type="ARBA" id="ARBA00022989"/>
    </source>
</evidence>
<evidence type="ECO:0000256" key="2">
    <source>
        <dbReference type="ARBA" id="ARBA00022448"/>
    </source>
</evidence>
<evidence type="ECO:0000256" key="7">
    <source>
        <dbReference type="ARBA" id="ARBA00023214"/>
    </source>
</evidence>
<dbReference type="NCBIfam" id="NF003640">
    <property type="entry name" value="PRK05277.1"/>
    <property type="match status" value="1"/>
</dbReference>
<dbReference type="EMBL" id="LNKA01000001">
    <property type="protein sequence ID" value="KTC65992.1"/>
    <property type="molecule type" value="Genomic_DNA"/>
</dbReference>
<dbReference type="Proteomes" id="UP000281170">
    <property type="component" value="Plasmid 29"/>
</dbReference>
<keyword evidence="7" id="KW-0868">Chloride</keyword>
<feature type="transmembrane region" description="Helical" evidence="8">
    <location>
        <begin position="324"/>
        <end position="344"/>
    </location>
</feature>
<dbReference type="GO" id="GO:0005247">
    <property type="term" value="F:voltage-gated chloride channel activity"/>
    <property type="evidence" value="ECO:0007669"/>
    <property type="project" value="TreeGrafter"/>
</dbReference>
<proteinExistence type="predicted"/>